<reference evidence="2 3" key="1">
    <citation type="submission" date="2020-08" db="EMBL/GenBank/DDBJ databases">
        <title>Genomic Encyclopedia of Type Strains, Phase IV (KMG-IV): sequencing the most valuable type-strain genomes for metagenomic binning, comparative biology and taxonomic classification.</title>
        <authorList>
            <person name="Goeker M."/>
        </authorList>
    </citation>
    <scope>NUCLEOTIDE SEQUENCE [LARGE SCALE GENOMIC DNA]</scope>
    <source>
        <strain evidence="2 3">DSM 26189</strain>
    </source>
</reference>
<dbReference type="EMBL" id="JACIDT010000002">
    <property type="protein sequence ID" value="MBB3925218.1"/>
    <property type="molecule type" value="Genomic_DNA"/>
</dbReference>
<dbReference type="RefSeq" id="WP_188070755.1">
    <property type="nucleotide sequence ID" value="NZ_BSPS01000080.1"/>
</dbReference>
<accession>A0A7W6BE85</accession>
<keyword evidence="3" id="KW-1185">Reference proteome</keyword>
<comment type="caution">
    <text evidence="2">The sequence shown here is derived from an EMBL/GenBank/DDBJ whole genome shotgun (WGS) entry which is preliminary data.</text>
</comment>
<name>A0A7W6BE85_9SPHN</name>
<proteinExistence type="predicted"/>
<keyword evidence="1" id="KW-1133">Transmembrane helix</keyword>
<dbReference type="Proteomes" id="UP000571950">
    <property type="component" value="Unassembled WGS sequence"/>
</dbReference>
<evidence type="ECO:0000313" key="3">
    <source>
        <dbReference type="Proteomes" id="UP000571950"/>
    </source>
</evidence>
<protein>
    <submittedName>
        <fullName evidence="2">Uncharacterized protein</fullName>
    </submittedName>
</protein>
<keyword evidence="1" id="KW-0812">Transmembrane</keyword>
<gene>
    <name evidence="2" type="ORF">GGR43_000919</name>
</gene>
<evidence type="ECO:0000256" key="1">
    <source>
        <dbReference type="SAM" id="Phobius"/>
    </source>
</evidence>
<evidence type="ECO:0000313" key="2">
    <source>
        <dbReference type="EMBL" id="MBB3925218.1"/>
    </source>
</evidence>
<sequence length="106" mass="11462">MKCPDCNGEWETSPSFCSHCGRTGGDTTPARTLSVSAPSQSRLSPERAAYRERLPERKPFPLEWVFPAILLGSLGALIGCILPGQPWQPGALIGFLLVALPKKKLS</sequence>
<dbReference type="AlphaFoldDB" id="A0A7W6BE85"/>
<organism evidence="2 3">
    <name type="scientific">Sphingobium jiangsuense</name>
    <dbReference type="NCBI Taxonomy" id="870476"/>
    <lineage>
        <taxon>Bacteria</taxon>
        <taxon>Pseudomonadati</taxon>
        <taxon>Pseudomonadota</taxon>
        <taxon>Alphaproteobacteria</taxon>
        <taxon>Sphingomonadales</taxon>
        <taxon>Sphingomonadaceae</taxon>
        <taxon>Sphingobium</taxon>
    </lineage>
</organism>
<feature type="transmembrane region" description="Helical" evidence="1">
    <location>
        <begin position="64"/>
        <end position="82"/>
    </location>
</feature>
<keyword evidence="1" id="KW-0472">Membrane</keyword>